<comment type="caution">
    <text evidence="1">The sequence shown here is derived from an EMBL/GenBank/DDBJ whole genome shotgun (WGS) entry which is preliminary data.</text>
</comment>
<gene>
    <name evidence="1" type="ORF">BDY19DRAFT_985285</name>
</gene>
<accession>A0ACB8U3J5</accession>
<protein>
    <submittedName>
        <fullName evidence="1">Uncharacterized protein</fullName>
    </submittedName>
</protein>
<dbReference type="Proteomes" id="UP001055072">
    <property type="component" value="Unassembled WGS sequence"/>
</dbReference>
<proteinExistence type="predicted"/>
<evidence type="ECO:0000313" key="1">
    <source>
        <dbReference type="EMBL" id="KAI0088808.1"/>
    </source>
</evidence>
<dbReference type="EMBL" id="MU274912">
    <property type="protein sequence ID" value="KAI0088808.1"/>
    <property type="molecule type" value="Genomic_DNA"/>
</dbReference>
<sequence length="101" mass="11850">MWSRLAATDNANWFNFPWPMLKKPSNPEELTTTAISAYILNPYNPSDKSEKDRIKEHIRRWHPDRFETKLLPKVKSEDRERVKEGAGQVVRSLNELLTRSA</sequence>
<reference evidence="1" key="1">
    <citation type="journal article" date="2021" name="Environ. Microbiol.">
        <title>Gene family expansions and transcriptome signatures uncover fungal adaptations to wood decay.</title>
        <authorList>
            <person name="Hage H."/>
            <person name="Miyauchi S."/>
            <person name="Viragh M."/>
            <person name="Drula E."/>
            <person name="Min B."/>
            <person name="Chaduli D."/>
            <person name="Navarro D."/>
            <person name="Favel A."/>
            <person name="Norest M."/>
            <person name="Lesage-Meessen L."/>
            <person name="Balint B."/>
            <person name="Merenyi Z."/>
            <person name="de Eugenio L."/>
            <person name="Morin E."/>
            <person name="Martinez A.T."/>
            <person name="Baldrian P."/>
            <person name="Stursova M."/>
            <person name="Martinez M.J."/>
            <person name="Novotny C."/>
            <person name="Magnuson J.K."/>
            <person name="Spatafora J.W."/>
            <person name="Maurice S."/>
            <person name="Pangilinan J."/>
            <person name="Andreopoulos W."/>
            <person name="LaButti K."/>
            <person name="Hundley H."/>
            <person name="Na H."/>
            <person name="Kuo A."/>
            <person name="Barry K."/>
            <person name="Lipzen A."/>
            <person name="Henrissat B."/>
            <person name="Riley R."/>
            <person name="Ahrendt S."/>
            <person name="Nagy L.G."/>
            <person name="Grigoriev I.V."/>
            <person name="Martin F."/>
            <person name="Rosso M.N."/>
        </authorList>
    </citation>
    <scope>NUCLEOTIDE SEQUENCE</scope>
    <source>
        <strain evidence="1">CBS 384.51</strain>
    </source>
</reference>
<keyword evidence="2" id="KW-1185">Reference proteome</keyword>
<name>A0ACB8U3J5_9APHY</name>
<evidence type="ECO:0000313" key="2">
    <source>
        <dbReference type="Proteomes" id="UP001055072"/>
    </source>
</evidence>
<organism evidence="1 2">
    <name type="scientific">Irpex rosettiformis</name>
    <dbReference type="NCBI Taxonomy" id="378272"/>
    <lineage>
        <taxon>Eukaryota</taxon>
        <taxon>Fungi</taxon>
        <taxon>Dikarya</taxon>
        <taxon>Basidiomycota</taxon>
        <taxon>Agaricomycotina</taxon>
        <taxon>Agaricomycetes</taxon>
        <taxon>Polyporales</taxon>
        <taxon>Irpicaceae</taxon>
        <taxon>Irpex</taxon>
    </lineage>
</organism>